<evidence type="ECO:0000313" key="6">
    <source>
        <dbReference type="Proteomes" id="UP000694300"/>
    </source>
</evidence>
<evidence type="ECO:0000256" key="2">
    <source>
        <dbReference type="ARBA" id="ARBA00022496"/>
    </source>
</evidence>
<keyword evidence="2" id="KW-0813">Transport</keyword>
<keyword evidence="2" id="KW-0406">Ion transport</keyword>
<dbReference type="InterPro" id="IPR026045">
    <property type="entry name" value="Ferric-bd"/>
</dbReference>
<keyword evidence="2" id="KW-0410">Iron transport</keyword>
<comment type="caution">
    <text evidence="5">The sequence shown here is derived from an EMBL/GenBank/DDBJ whole genome shotgun (WGS) entry which is preliminary data.</text>
</comment>
<name>A0ABS6UJ34_9PSEU</name>
<keyword evidence="6" id="KW-1185">Reference proteome</keyword>
<accession>A0ABS6UJ34</accession>
<dbReference type="PROSITE" id="PS51257">
    <property type="entry name" value="PROKAR_LIPOPROTEIN"/>
    <property type="match status" value="1"/>
</dbReference>
<gene>
    <name evidence="5" type="ORF">I4I82_31550</name>
</gene>
<evidence type="ECO:0000256" key="1">
    <source>
        <dbReference type="ARBA" id="ARBA00008520"/>
    </source>
</evidence>
<proteinExistence type="inferred from homology"/>
<dbReference type="PANTHER" id="PTHR30006">
    <property type="entry name" value="THIAMINE-BINDING PERIPLASMIC PROTEIN-RELATED"/>
    <property type="match status" value="1"/>
</dbReference>
<dbReference type="Pfam" id="PF13343">
    <property type="entry name" value="SBP_bac_6"/>
    <property type="match status" value="1"/>
</dbReference>
<feature type="signal peptide" evidence="4">
    <location>
        <begin position="1"/>
        <end position="22"/>
    </location>
</feature>
<dbReference type="Proteomes" id="UP000694300">
    <property type="component" value="Unassembled WGS sequence"/>
</dbReference>
<sequence>MHTTSKRVIRAVAVVVVGAALAACGGAPAAAPPAAAEPAAEGDGVLTIYSGRNEELVGPLIAQLQTAVGVPVEVRYGSTGEMAAQLLEEGAASPADLFFAQDAGALGAVSGAGLLAPIPADVLEPALEDYRATDGTWVATSARARVVAYNTDLVPAADLPASLDALLDPRWAGQVGIAPSNASWLSFVTGLRLIRGEDGARQWLTAFAATNPQKFEGNGAVVDAVAAGTVQLGLVNHYYLYQDLAEVDAATYPVRNHFVADDPLGLVNVAGVGVTAAAGDPAPALEAVRFLLSAPAQQYLVDETAEYPVIAGITPARQDVDLAPLESLSAPDVELADLSSLAETETMLQEVGLL</sequence>
<keyword evidence="2" id="KW-0408">Iron</keyword>
<comment type="similarity">
    <text evidence="1">Belongs to the bacterial solute-binding protein 1 family.</text>
</comment>
<dbReference type="EMBL" id="JADQDF010000001">
    <property type="protein sequence ID" value="MBW0132182.1"/>
    <property type="molecule type" value="Genomic_DNA"/>
</dbReference>
<evidence type="ECO:0000256" key="4">
    <source>
        <dbReference type="SAM" id="SignalP"/>
    </source>
</evidence>
<protein>
    <submittedName>
        <fullName evidence="5">Extracellular solute-binding protein</fullName>
    </submittedName>
</protein>
<dbReference type="RefSeq" id="WP_226370375.1">
    <property type="nucleotide sequence ID" value="NZ_JADQDE010000333.1"/>
</dbReference>
<dbReference type="PANTHER" id="PTHR30006:SF15">
    <property type="entry name" value="IRON-UTILIZATION PERIPLASMIC PROTEIN"/>
    <property type="match status" value="1"/>
</dbReference>
<organism evidence="5 6">
    <name type="scientific">Pseudonocardia oceani</name>
    <dbReference type="NCBI Taxonomy" id="2792013"/>
    <lineage>
        <taxon>Bacteria</taxon>
        <taxon>Bacillati</taxon>
        <taxon>Actinomycetota</taxon>
        <taxon>Actinomycetes</taxon>
        <taxon>Pseudonocardiales</taxon>
        <taxon>Pseudonocardiaceae</taxon>
        <taxon>Pseudonocardia</taxon>
    </lineage>
</organism>
<keyword evidence="3 4" id="KW-0732">Signal</keyword>
<dbReference type="PIRSF" id="PIRSF002825">
    <property type="entry name" value="CfbpA"/>
    <property type="match status" value="1"/>
</dbReference>
<feature type="chain" id="PRO_5047054336" evidence="4">
    <location>
        <begin position="23"/>
        <end position="354"/>
    </location>
</feature>
<evidence type="ECO:0000256" key="3">
    <source>
        <dbReference type="ARBA" id="ARBA00022729"/>
    </source>
</evidence>
<evidence type="ECO:0000313" key="5">
    <source>
        <dbReference type="EMBL" id="MBW0132182.1"/>
    </source>
</evidence>
<reference evidence="5 6" key="1">
    <citation type="submission" date="2020-11" db="EMBL/GenBank/DDBJ databases">
        <title>Pseudonocardia abyssalis sp. nov. and Pseudonocardia oceani sp. nov., description and phylogenomic analysis of two novel actinomycetes isolated from the deep Southern Ocean.</title>
        <authorList>
            <person name="Parra J."/>
        </authorList>
    </citation>
    <scope>NUCLEOTIDE SEQUENCE [LARGE SCALE GENOMIC DNA]</scope>
    <source>
        <strain evidence="6">KRD185</strain>
    </source>
</reference>